<keyword evidence="2" id="KW-1185">Reference proteome</keyword>
<accession>A0A7L7Z110</accession>
<proteinExistence type="predicted"/>
<organism evidence="1 2">
    <name type="scientific">Clavibacter zhangzhiyongii</name>
    <dbReference type="NCBI Taxonomy" id="2768071"/>
    <lineage>
        <taxon>Bacteria</taxon>
        <taxon>Bacillati</taxon>
        <taxon>Actinomycetota</taxon>
        <taxon>Actinomycetes</taxon>
        <taxon>Micrococcales</taxon>
        <taxon>Microbacteriaceae</taxon>
        <taxon>Clavibacter</taxon>
    </lineage>
</organism>
<evidence type="ECO:0000313" key="2">
    <source>
        <dbReference type="Proteomes" id="UP000516660"/>
    </source>
</evidence>
<gene>
    <name evidence="1" type="ORF">H9X71_12160</name>
</gene>
<dbReference type="EMBL" id="CP061274">
    <property type="protein sequence ID" value="QOD43337.1"/>
    <property type="molecule type" value="Genomic_DNA"/>
</dbReference>
<dbReference type="AlphaFoldDB" id="A0A7L7Z110"/>
<dbReference type="Proteomes" id="UP000516660">
    <property type="component" value="Chromosome"/>
</dbReference>
<protein>
    <submittedName>
        <fullName evidence="1">Pilus assembly protein CpaE</fullName>
    </submittedName>
</protein>
<reference evidence="1 2" key="1">
    <citation type="submission" date="2020-08" db="EMBL/GenBank/DDBJ databases">
        <title>Description of Clavibacter zhangzhiyonge sp. nov., a phytopathogenic actinobacterium isolated from barley seeds, causing leaf brown spot and decline.</title>
        <authorList>
            <person name="Tian Q."/>
            <person name="Chuan J."/>
            <person name="Zhao W."/>
            <person name="Li X."/>
        </authorList>
    </citation>
    <scope>NUCLEOTIDE SEQUENCE [LARGE SCALE GENOMIC DNA]</scope>
    <source>
        <strain evidence="1 2">DM1</strain>
    </source>
</reference>
<sequence length="146" mass="15804">MISTAHATTLLELGLEWSPEPGDRFRIRGQGFESDVFTISELTIEAHEHATGTVLGFNGTTEWALDSVALEDSLWLPREDQLRALLGGAFRSLRREIGGAEDGAHVVLVVIDGEEVEHRDLEAEEAYAKALIAVMEAAAPTVPPAV</sequence>
<evidence type="ECO:0000313" key="1">
    <source>
        <dbReference type="EMBL" id="QOD43337.1"/>
    </source>
</evidence>
<dbReference type="RefSeq" id="WP_191147332.1">
    <property type="nucleotide sequence ID" value="NZ_CP061274.1"/>
</dbReference>
<dbReference type="KEGG" id="czh:H9X71_12160"/>
<name>A0A7L7Z110_9MICO</name>